<reference evidence="1 2" key="1">
    <citation type="submission" date="2017-03" db="EMBL/GenBank/DDBJ databases">
        <authorList>
            <person name="Regsiter A."/>
            <person name="William W."/>
        </authorList>
    </citation>
    <scope>NUCLEOTIDE SEQUENCE [LARGE SCALE GENOMIC DNA]</scope>
    <source>
        <strain evidence="1">PRJEB5721</strain>
    </source>
</reference>
<sequence>MSPGQPLFAYSLYKRTERKIKKGNVQASCAISTRWQRPAPAAALWHARCDPPRRLASAEKLAVRAKPRQSQGVGVGLAIDQQQVGLDVALTVARPIAGKVVIAVACIEGLIGRQCDQHRLERVIKRGAVLALGLALVVAFERGGAVNRPHANPPSDRPH</sequence>
<dbReference type="Proteomes" id="UP000193925">
    <property type="component" value="Chromosome AFERRI"/>
</dbReference>
<evidence type="ECO:0000313" key="1">
    <source>
        <dbReference type="EMBL" id="SMH66227.1"/>
    </source>
</evidence>
<proteinExistence type="predicted"/>
<protein>
    <submittedName>
        <fullName evidence="1">Uncharacterized protein</fullName>
    </submittedName>
</protein>
<gene>
    <name evidence="1" type="ORF">AFERRI_21016</name>
</gene>
<evidence type="ECO:0000313" key="2">
    <source>
        <dbReference type="Proteomes" id="UP000193925"/>
    </source>
</evidence>
<accession>A0ABY1MR24</accession>
<keyword evidence="2" id="KW-1185">Reference proteome</keyword>
<organism evidence="1 2">
    <name type="scientific">Acidithiobacillus ferrivorans</name>
    <dbReference type="NCBI Taxonomy" id="160808"/>
    <lineage>
        <taxon>Bacteria</taxon>
        <taxon>Pseudomonadati</taxon>
        <taxon>Pseudomonadota</taxon>
        <taxon>Acidithiobacillia</taxon>
        <taxon>Acidithiobacillales</taxon>
        <taxon>Acidithiobacillaceae</taxon>
        <taxon>Acidithiobacillus</taxon>
    </lineage>
</organism>
<name>A0ABY1MR24_9PROT</name>
<dbReference type="EMBL" id="LT841305">
    <property type="protein sequence ID" value="SMH66227.1"/>
    <property type="molecule type" value="Genomic_DNA"/>
</dbReference>